<dbReference type="PANTHER" id="PTHR33884:SF3">
    <property type="entry name" value="UPF0410 PROTEIN YMGE"/>
    <property type="match status" value="1"/>
</dbReference>
<keyword evidence="4 7" id="KW-0812">Transmembrane</keyword>
<comment type="similarity">
    <text evidence="2">Belongs to the UPF0410 family.</text>
</comment>
<keyword evidence="5 7" id="KW-1133">Transmembrane helix</keyword>
<evidence type="ECO:0000256" key="1">
    <source>
        <dbReference type="ARBA" id="ARBA00004651"/>
    </source>
</evidence>
<dbReference type="Proteomes" id="UP000321464">
    <property type="component" value="Unassembled WGS sequence"/>
</dbReference>
<dbReference type="PANTHER" id="PTHR33884">
    <property type="entry name" value="UPF0410 PROTEIN YMGE"/>
    <property type="match status" value="1"/>
</dbReference>
<evidence type="ECO:0000256" key="2">
    <source>
        <dbReference type="ARBA" id="ARBA00011006"/>
    </source>
</evidence>
<comment type="subcellular location">
    <subcellularLocation>
        <location evidence="1">Cell membrane</location>
        <topology evidence="1">Multi-pass membrane protein</topology>
    </subcellularLocation>
</comment>
<feature type="transmembrane region" description="Helical" evidence="7">
    <location>
        <begin position="61"/>
        <end position="77"/>
    </location>
</feature>
<dbReference type="AlphaFoldDB" id="A0A512AMR2"/>
<keyword evidence="3" id="KW-1003">Cell membrane</keyword>
<evidence type="ECO:0000256" key="4">
    <source>
        <dbReference type="ARBA" id="ARBA00022692"/>
    </source>
</evidence>
<dbReference type="Pfam" id="PF04226">
    <property type="entry name" value="Transgly_assoc"/>
    <property type="match status" value="1"/>
</dbReference>
<name>A0A512AMR2_9SPHN</name>
<sequence length="80" mass="8121">MFKLISIIFSGLIVGLAARFLYPGPVPMGLGRTILLGIAGSLIAGLAASSGRSGRDGIDRAGCLASVLGALVLIFIGRHL</sequence>
<dbReference type="GO" id="GO:0005886">
    <property type="term" value="C:plasma membrane"/>
    <property type="evidence" value="ECO:0007669"/>
    <property type="project" value="UniProtKB-SubCell"/>
</dbReference>
<evidence type="ECO:0000256" key="3">
    <source>
        <dbReference type="ARBA" id="ARBA00022475"/>
    </source>
</evidence>
<accession>A0A512AMR2</accession>
<dbReference type="RefSeq" id="WP_147160328.1">
    <property type="nucleotide sequence ID" value="NZ_BJYR01000019.1"/>
</dbReference>
<keyword evidence="9" id="KW-1185">Reference proteome</keyword>
<reference evidence="8 9" key="1">
    <citation type="submission" date="2019-07" db="EMBL/GenBank/DDBJ databases">
        <title>Whole genome shotgun sequence of Novosphingobium sediminis NBRC 106119.</title>
        <authorList>
            <person name="Hosoyama A."/>
            <person name="Uohara A."/>
            <person name="Ohji S."/>
            <person name="Ichikawa N."/>
        </authorList>
    </citation>
    <scope>NUCLEOTIDE SEQUENCE [LARGE SCALE GENOMIC DNA]</scope>
    <source>
        <strain evidence="8 9">NBRC 106119</strain>
    </source>
</reference>
<evidence type="ECO:0000313" key="8">
    <source>
        <dbReference type="EMBL" id="GEO00992.1"/>
    </source>
</evidence>
<dbReference type="EMBL" id="BJYR01000019">
    <property type="protein sequence ID" value="GEO00992.1"/>
    <property type="molecule type" value="Genomic_DNA"/>
</dbReference>
<dbReference type="OrthoDB" id="9342801at2"/>
<organism evidence="8 9">
    <name type="scientific">Novosphingobium sediminis</name>
    <dbReference type="NCBI Taxonomy" id="707214"/>
    <lineage>
        <taxon>Bacteria</taxon>
        <taxon>Pseudomonadati</taxon>
        <taxon>Pseudomonadota</taxon>
        <taxon>Alphaproteobacteria</taxon>
        <taxon>Sphingomonadales</taxon>
        <taxon>Sphingomonadaceae</taxon>
        <taxon>Novosphingobium</taxon>
    </lineage>
</organism>
<evidence type="ECO:0000256" key="7">
    <source>
        <dbReference type="SAM" id="Phobius"/>
    </source>
</evidence>
<comment type="caution">
    <text evidence="8">The sequence shown here is derived from an EMBL/GenBank/DDBJ whole genome shotgun (WGS) entry which is preliminary data.</text>
</comment>
<protein>
    <recommendedName>
        <fullName evidence="10">GlsB/YeaQ/YmgE family stress response membrane protein</fullName>
    </recommendedName>
</protein>
<evidence type="ECO:0000313" key="9">
    <source>
        <dbReference type="Proteomes" id="UP000321464"/>
    </source>
</evidence>
<evidence type="ECO:0008006" key="10">
    <source>
        <dbReference type="Google" id="ProtNLM"/>
    </source>
</evidence>
<gene>
    <name evidence="8" type="ORF">NSE01_28240</name>
</gene>
<keyword evidence="6 7" id="KW-0472">Membrane</keyword>
<feature type="transmembrane region" description="Helical" evidence="7">
    <location>
        <begin position="29"/>
        <end position="49"/>
    </location>
</feature>
<evidence type="ECO:0000256" key="6">
    <source>
        <dbReference type="ARBA" id="ARBA00023136"/>
    </source>
</evidence>
<dbReference type="InterPro" id="IPR007341">
    <property type="entry name" value="Transgly_assoc"/>
</dbReference>
<proteinExistence type="inferred from homology"/>
<evidence type="ECO:0000256" key="5">
    <source>
        <dbReference type="ARBA" id="ARBA00022989"/>
    </source>
</evidence>